<dbReference type="Proteomes" id="UP000807353">
    <property type="component" value="Unassembled WGS sequence"/>
</dbReference>
<name>A0A9P6CDE4_9AGAR</name>
<dbReference type="OrthoDB" id="432970at2759"/>
<dbReference type="AlphaFoldDB" id="A0A9P6CDE4"/>
<protein>
    <recommendedName>
        <fullName evidence="3">MYND-type domain-containing protein</fullName>
    </recommendedName>
</protein>
<evidence type="ECO:0000313" key="2">
    <source>
        <dbReference type="Proteomes" id="UP000807353"/>
    </source>
</evidence>
<proteinExistence type="predicted"/>
<reference evidence="1" key="1">
    <citation type="submission" date="2020-11" db="EMBL/GenBank/DDBJ databases">
        <authorList>
            <consortium name="DOE Joint Genome Institute"/>
            <person name="Ahrendt S."/>
            <person name="Riley R."/>
            <person name="Andreopoulos W."/>
            <person name="Labutti K."/>
            <person name="Pangilinan J."/>
            <person name="Ruiz-Duenas F.J."/>
            <person name="Barrasa J.M."/>
            <person name="Sanchez-Garcia M."/>
            <person name="Camarero S."/>
            <person name="Miyauchi S."/>
            <person name="Serrano A."/>
            <person name="Linde D."/>
            <person name="Babiker R."/>
            <person name="Drula E."/>
            <person name="Ayuso-Fernandez I."/>
            <person name="Pacheco R."/>
            <person name="Padilla G."/>
            <person name="Ferreira P."/>
            <person name="Barriuso J."/>
            <person name="Kellner H."/>
            <person name="Castanera R."/>
            <person name="Alfaro M."/>
            <person name="Ramirez L."/>
            <person name="Pisabarro A.G."/>
            <person name="Kuo A."/>
            <person name="Tritt A."/>
            <person name="Lipzen A."/>
            <person name="He G."/>
            <person name="Yan M."/>
            <person name="Ng V."/>
            <person name="Cullen D."/>
            <person name="Martin F."/>
            <person name="Rosso M.-N."/>
            <person name="Henrissat B."/>
            <person name="Hibbett D."/>
            <person name="Martinez A.T."/>
            <person name="Grigoriev I.V."/>
        </authorList>
    </citation>
    <scope>NUCLEOTIDE SEQUENCE</scope>
    <source>
        <strain evidence="1">CBS 247.69</strain>
    </source>
</reference>
<gene>
    <name evidence="1" type="ORF">BDZ94DRAFT_1283392</name>
</gene>
<accession>A0A9P6CDE4</accession>
<evidence type="ECO:0000313" key="1">
    <source>
        <dbReference type="EMBL" id="KAF9461706.1"/>
    </source>
</evidence>
<keyword evidence="2" id="KW-1185">Reference proteome</keyword>
<organism evidence="1 2">
    <name type="scientific">Collybia nuda</name>
    <dbReference type="NCBI Taxonomy" id="64659"/>
    <lineage>
        <taxon>Eukaryota</taxon>
        <taxon>Fungi</taxon>
        <taxon>Dikarya</taxon>
        <taxon>Basidiomycota</taxon>
        <taxon>Agaricomycotina</taxon>
        <taxon>Agaricomycetes</taxon>
        <taxon>Agaricomycetidae</taxon>
        <taxon>Agaricales</taxon>
        <taxon>Tricholomatineae</taxon>
        <taxon>Clitocybaceae</taxon>
        <taxon>Collybia</taxon>
    </lineage>
</organism>
<comment type="caution">
    <text evidence="1">The sequence shown here is derived from an EMBL/GenBank/DDBJ whole genome shotgun (WGS) entry which is preliminary data.</text>
</comment>
<evidence type="ECO:0008006" key="3">
    <source>
        <dbReference type="Google" id="ProtNLM"/>
    </source>
</evidence>
<dbReference type="EMBL" id="MU150280">
    <property type="protein sequence ID" value="KAF9461706.1"/>
    <property type="molecule type" value="Genomic_DNA"/>
</dbReference>
<sequence>MNDSYRDPSIITKGLKRQGQKCAGCYVRGSEAELKICSRCKATNLYLQEHKAVCLRNAEHAAQVAEVDASGISSILLPPGVTFVELDNRLEKWIKFHNSTLMAATIHALSLPLDLTRSKTHVLQMSVRPRTDHNGVAAKFFRIIDASVIEISAAQQYPPPWPESIEQLAALREESEGKQRGTVAAVGIECPPLGVQFVPFGSLRNLSALRILPDWKEIVIRDVERAKKFTKFGG</sequence>